<dbReference type="PRINTS" id="PR00245">
    <property type="entry name" value="OLFACTORYR"/>
</dbReference>
<dbReference type="CDD" id="cd15421">
    <property type="entry name" value="7tmA_OR2T-like"/>
    <property type="match status" value="2"/>
</dbReference>
<evidence type="ECO:0000256" key="9">
    <source>
        <dbReference type="ARBA" id="ARBA00023170"/>
    </source>
</evidence>
<dbReference type="PRINTS" id="PR00237">
    <property type="entry name" value="GPCRRHODOPSN"/>
</dbReference>
<dbReference type="AlphaFoldDB" id="A0AA41TBX9"/>
<feature type="transmembrane region" description="Helical" evidence="12">
    <location>
        <begin position="140"/>
        <end position="161"/>
    </location>
</feature>
<keyword evidence="8 12" id="KW-0472">Membrane</keyword>
<feature type="transmembrane region" description="Helical" evidence="12">
    <location>
        <begin position="619"/>
        <end position="638"/>
    </location>
</feature>
<evidence type="ECO:0000256" key="6">
    <source>
        <dbReference type="ARBA" id="ARBA00022989"/>
    </source>
</evidence>
<evidence type="ECO:0000259" key="13">
    <source>
        <dbReference type="PROSITE" id="PS50262"/>
    </source>
</evidence>
<dbReference type="GO" id="GO:0004984">
    <property type="term" value="F:olfactory receptor activity"/>
    <property type="evidence" value="ECO:0007669"/>
    <property type="project" value="InterPro"/>
</dbReference>
<dbReference type="PANTHER" id="PTHR26453">
    <property type="entry name" value="OLFACTORY RECEPTOR"/>
    <property type="match status" value="1"/>
</dbReference>
<evidence type="ECO:0000256" key="1">
    <source>
        <dbReference type="ARBA" id="ARBA00004651"/>
    </source>
</evidence>
<feature type="transmembrane region" description="Helical" evidence="12">
    <location>
        <begin position="59"/>
        <end position="77"/>
    </location>
</feature>
<evidence type="ECO:0000256" key="3">
    <source>
        <dbReference type="ARBA" id="ARBA00022606"/>
    </source>
</evidence>
<feature type="transmembrane region" description="Helical" evidence="12">
    <location>
        <begin position="97"/>
        <end position="119"/>
    </location>
</feature>
<feature type="domain" description="G-protein coupled receptors family 1 profile" evidence="13">
    <location>
        <begin position="40"/>
        <end position="289"/>
    </location>
</feature>
<accession>A0AA41TBX9</accession>
<protein>
    <submittedName>
        <fullName evidence="14">Olfactory receptor 2T27</fullName>
    </submittedName>
</protein>
<feature type="domain" description="G-protein coupled receptors family 1 profile" evidence="13">
    <location>
        <begin position="387"/>
        <end position="636"/>
    </location>
</feature>
<proteinExistence type="inferred from homology"/>
<dbReference type="GO" id="GO:0004930">
    <property type="term" value="F:G protein-coupled receptor activity"/>
    <property type="evidence" value="ECO:0007669"/>
    <property type="project" value="UniProtKB-KW"/>
</dbReference>
<evidence type="ECO:0000256" key="11">
    <source>
        <dbReference type="RuleBase" id="RU000688"/>
    </source>
</evidence>
<dbReference type="FunFam" id="1.20.1070.10:FF:000008">
    <property type="entry name" value="Olfactory receptor"/>
    <property type="match status" value="2"/>
</dbReference>
<comment type="subcellular location">
    <subcellularLocation>
        <location evidence="1">Cell membrane</location>
        <topology evidence="1">Multi-pass membrane protein</topology>
    </subcellularLocation>
</comment>
<keyword evidence="2" id="KW-1003">Cell membrane</keyword>
<comment type="similarity">
    <text evidence="11">Belongs to the G-protein coupled receptor 1 family.</text>
</comment>
<evidence type="ECO:0000313" key="14">
    <source>
        <dbReference type="EMBL" id="MBZ3890819.1"/>
    </source>
</evidence>
<evidence type="ECO:0000313" key="15">
    <source>
        <dbReference type="Proteomes" id="UP001166674"/>
    </source>
</evidence>
<feature type="transmembrane region" description="Helical" evidence="12">
    <location>
        <begin position="197"/>
        <end position="224"/>
    </location>
</feature>
<gene>
    <name evidence="14" type="ORF">SUZIE_209865</name>
</gene>
<feature type="transmembrane region" description="Helical" evidence="12">
    <location>
        <begin position="447"/>
        <end position="466"/>
    </location>
</feature>
<dbReference type="InterPro" id="IPR017452">
    <property type="entry name" value="GPCR_Rhodpsn_7TM"/>
</dbReference>
<keyword evidence="5" id="KW-0552">Olfaction</keyword>
<dbReference type="SUPFAM" id="SSF81321">
    <property type="entry name" value="Family A G protein-coupled receptor-like"/>
    <property type="match status" value="2"/>
</dbReference>
<evidence type="ECO:0000256" key="12">
    <source>
        <dbReference type="SAM" id="Phobius"/>
    </source>
</evidence>
<dbReference type="InterPro" id="IPR000276">
    <property type="entry name" value="GPCR_Rhodpsn"/>
</dbReference>
<evidence type="ECO:0000256" key="7">
    <source>
        <dbReference type="ARBA" id="ARBA00023040"/>
    </source>
</evidence>
<keyword evidence="4 11" id="KW-0812">Transmembrane</keyword>
<comment type="caution">
    <text evidence="14">The sequence shown here is derived from an EMBL/GenBank/DDBJ whole genome shotgun (WGS) entry which is preliminary data.</text>
</comment>
<name>A0AA41TBX9_SCICA</name>
<keyword evidence="6 12" id="KW-1133">Transmembrane helix</keyword>
<feature type="transmembrane region" description="Helical" evidence="12">
    <location>
        <begin position="583"/>
        <end position="607"/>
    </location>
</feature>
<evidence type="ECO:0000256" key="2">
    <source>
        <dbReference type="ARBA" id="ARBA00022475"/>
    </source>
</evidence>
<organism evidence="14 15">
    <name type="scientific">Sciurus carolinensis</name>
    <name type="common">Eastern gray squirrel</name>
    <dbReference type="NCBI Taxonomy" id="30640"/>
    <lineage>
        <taxon>Eukaryota</taxon>
        <taxon>Metazoa</taxon>
        <taxon>Chordata</taxon>
        <taxon>Craniata</taxon>
        <taxon>Vertebrata</taxon>
        <taxon>Euteleostomi</taxon>
        <taxon>Mammalia</taxon>
        <taxon>Eutheria</taxon>
        <taxon>Euarchontoglires</taxon>
        <taxon>Glires</taxon>
        <taxon>Rodentia</taxon>
        <taxon>Sciuromorpha</taxon>
        <taxon>Sciuridae</taxon>
        <taxon>Sciurinae</taxon>
        <taxon>Sciurini</taxon>
        <taxon>Sciurus</taxon>
    </lineage>
</organism>
<keyword evidence="7 11" id="KW-0297">G-protein coupled receptor</keyword>
<dbReference type="PROSITE" id="PS00237">
    <property type="entry name" value="G_PROTEIN_RECEP_F1_1"/>
    <property type="match status" value="2"/>
</dbReference>
<dbReference type="Pfam" id="PF13853">
    <property type="entry name" value="7tm_4"/>
    <property type="match status" value="2"/>
</dbReference>
<keyword evidence="10 11" id="KW-0807">Transducer</keyword>
<dbReference type="InterPro" id="IPR000725">
    <property type="entry name" value="Olfact_rcpt"/>
</dbReference>
<feature type="transmembrane region" description="Helical" evidence="12">
    <location>
        <begin position="486"/>
        <end position="504"/>
    </location>
</feature>
<dbReference type="Proteomes" id="UP001166674">
    <property type="component" value="Unassembled WGS sequence"/>
</dbReference>
<keyword evidence="15" id="KW-1185">Reference proteome</keyword>
<dbReference type="Gene3D" id="1.20.1070.10">
    <property type="entry name" value="Rhodopsin 7-helix transmembrane proteins"/>
    <property type="match status" value="2"/>
</dbReference>
<feature type="transmembrane region" description="Helical" evidence="12">
    <location>
        <begin position="371"/>
        <end position="396"/>
    </location>
</feature>
<feature type="transmembrane region" description="Helical" evidence="12">
    <location>
        <begin position="546"/>
        <end position="571"/>
    </location>
</feature>
<keyword evidence="3" id="KW-0716">Sensory transduction</keyword>
<evidence type="ECO:0000256" key="4">
    <source>
        <dbReference type="ARBA" id="ARBA00022692"/>
    </source>
</evidence>
<sequence>MDAGNDTGTGFLLLGPFPGLRHRGALVTCVLLVYVLAVAGNAALALLIWADTRLHTPMYVLLGQLSLIDLALISTTVPKMVINFFSGKRDISKAACGAQVFFFFALGGGECLLLALMSYDRYVAIRSPLRYPALMNPRACLRMASACWGGGALNSLVHTVYTMHFPFCGSREIRHFFCEMPAILKLSCQDTSLYETVVSVICIVFLLLPLGFILSSYILIFLTVLGMNSAEGRRKALATCSSHLAVVSLYYGPAMVIYMTPHSSHTAEQDEILSMINTVFTPLLNPLIYSLRNKEVLAALRKGTALASEPWPEAQEGQGRRASMRARVLTEPVGWGRVSEAQQEAGRGPWNHSSATGFILTSLFNESRMHLFLFGMVVLVYILAVAGNAAMVLLIWADARLHTPMYFLLSQLSFLDIFFTSVTVPKMVAGFLFGWTSISFGGCGAQMFFFMFLGAAECLLLALMAYDRYVAICNPLRYQVLMSRRVCLLMVAASWLGGALNASIQTSLTLQFPYCGSRKISHFFCEVPSLLTLACADTEAYEQVLFVTGVVVLLVPITFITSSYALILVAVLRMHSVEGRRKALATCSSHLTVVNLFYGPLVYTYMLPATYHSPGQDDMVSVFYTVLTPMLNPVIYSLRNKEVTGAVKRATARCGVCRSA</sequence>
<feature type="transmembrane region" description="Helical" evidence="12">
    <location>
        <begin position="236"/>
        <end position="259"/>
    </location>
</feature>
<dbReference type="EMBL" id="JAATJV010443630">
    <property type="protein sequence ID" value="MBZ3890819.1"/>
    <property type="molecule type" value="Genomic_DNA"/>
</dbReference>
<dbReference type="GO" id="GO:0005886">
    <property type="term" value="C:plasma membrane"/>
    <property type="evidence" value="ECO:0007669"/>
    <property type="project" value="UniProtKB-SubCell"/>
</dbReference>
<evidence type="ECO:0000256" key="8">
    <source>
        <dbReference type="ARBA" id="ARBA00023136"/>
    </source>
</evidence>
<feature type="transmembrane region" description="Helical" evidence="12">
    <location>
        <begin position="408"/>
        <end position="435"/>
    </location>
</feature>
<evidence type="ECO:0000256" key="5">
    <source>
        <dbReference type="ARBA" id="ARBA00022725"/>
    </source>
</evidence>
<dbReference type="PROSITE" id="PS50262">
    <property type="entry name" value="G_PROTEIN_RECEP_F1_2"/>
    <property type="match status" value="2"/>
</dbReference>
<reference evidence="14" key="1">
    <citation type="submission" date="2020-03" db="EMBL/GenBank/DDBJ databases">
        <title>Studies in the Genomics of Life Span.</title>
        <authorList>
            <person name="Glass D."/>
        </authorList>
    </citation>
    <scope>NUCLEOTIDE SEQUENCE</scope>
    <source>
        <strain evidence="14">SUZIE</strain>
        <tissue evidence="14">Muscle</tissue>
    </source>
</reference>
<feature type="transmembrane region" description="Helical" evidence="12">
    <location>
        <begin position="25"/>
        <end position="47"/>
    </location>
</feature>
<keyword evidence="9 11" id="KW-0675">Receptor</keyword>
<evidence type="ECO:0000256" key="10">
    <source>
        <dbReference type="ARBA" id="ARBA00023224"/>
    </source>
</evidence>